<dbReference type="GO" id="GO:0005783">
    <property type="term" value="C:endoplasmic reticulum"/>
    <property type="evidence" value="ECO:0007669"/>
    <property type="project" value="TreeGrafter"/>
</dbReference>
<dbReference type="GO" id="GO:0044695">
    <property type="term" value="C:Dsc E3 ubiquitin ligase complex"/>
    <property type="evidence" value="ECO:0007669"/>
    <property type="project" value="InterPro"/>
</dbReference>
<dbReference type="AlphaFoldDB" id="A3GGP4"/>
<feature type="domain" description="DUF1746" evidence="2">
    <location>
        <begin position="47"/>
        <end position="167"/>
    </location>
</feature>
<comment type="caution">
    <text evidence="3">The sequence shown here is derived from an EMBL/GenBank/DDBJ whole genome shotgun (WGS) entry which is preliminary data.</text>
</comment>
<sequence length="249" mass="28281">MSQINIESQLRYFQDQKYPTVEQTVSNNASVLYKRKKFFLEDLRQTVQYLGFILLAIVYLRDLSMVQLGMRAFSQFSISNPFPTAHNILLSDENKRAISKFLLVGIIMGNGLCIIIHILFGRYSKSPYPDGYLYGGLTVQFIGERIPYSTWELLALDVLVLGVQLVFHSLMCETRDSEVLESKKLEVNFSDGETIDKAYIESDGYNGNVYLLTIDFLKTSRKVLSYVDVLNTNMGQAPVVPPPGAYPEE</sequence>
<keyword evidence="1" id="KW-0812">Transmembrane</keyword>
<dbReference type="Pfam" id="PF08508">
    <property type="entry name" value="DUF1746"/>
    <property type="match status" value="1"/>
</dbReference>
<proteinExistence type="predicted"/>
<dbReference type="Proteomes" id="UP000002258">
    <property type="component" value="Chromosome 1"/>
</dbReference>
<evidence type="ECO:0000313" key="4">
    <source>
        <dbReference type="Proteomes" id="UP000002258"/>
    </source>
</evidence>
<accession>A3GGP4</accession>
<dbReference type="EMBL" id="AAVQ01000001">
    <property type="protein sequence ID" value="EAZ63564.2"/>
    <property type="molecule type" value="Genomic_DNA"/>
</dbReference>
<dbReference type="FunCoup" id="A3GGP4">
    <property type="interactions" value="14"/>
</dbReference>
<dbReference type="PANTHER" id="PTHR39405">
    <property type="entry name" value="DSC E3 UBIQUITIN LIGASE COMPLEX SUBUNIT 4"/>
    <property type="match status" value="1"/>
</dbReference>
<dbReference type="HOGENOM" id="CLU_074141_0_0_1"/>
<dbReference type="GeneID" id="4851443"/>
<name>A3GGP4_PICST</name>
<dbReference type="InParanoid" id="A3GGP4"/>
<dbReference type="eggNOG" id="ENOG502S4TY">
    <property type="taxonomic scope" value="Eukaryota"/>
</dbReference>
<dbReference type="PANTHER" id="PTHR39405:SF1">
    <property type="entry name" value="DSC E3 UBIQUITIN LIGASE COMPLEX SUBUNIT 4"/>
    <property type="match status" value="1"/>
</dbReference>
<dbReference type="OrthoDB" id="5428737at2759"/>
<dbReference type="KEGG" id="pic:PICST_28685"/>
<keyword evidence="1" id="KW-0472">Membrane</keyword>
<feature type="transmembrane region" description="Helical" evidence="1">
    <location>
        <begin position="101"/>
        <end position="120"/>
    </location>
</feature>
<evidence type="ECO:0000259" key="2">
    <source>
        <dbReference type="Pfam" id="PF08508"/>
    </source>
</evidence>
<organism evidence="3 4">
    <name type="scientific">Scheffersomyces stipitis (strain ATCC 58785 / CBS 6054 / NBRC 10063 / NRRL Y-11545)</name>
    <name type="common">Yeast</name>
    <name type="synonym">Pichia stipitis</name>
    <dbReference type="NCBI Taxonomy" id="322104"/>
    <lineage>
        <taxon>Eukaryota</taxon>
        <taxon>Fungi</taxon>
        <taxon>Dikarya</taxon>
        <taxon>Ascomycota</taxon>
        <taxon>Saccharomycotina</taxon>
        <taxon>Pichiomycetes</taxon>
        <taxon>Debaryomycetaceae</taxon>
        <taxon>Scheffersomyces</taxon>
    </lineage>
</organism>
<evidence type="ECO:0000256" key="1">
    <source>
        <dbReference type="SAM" id="Phobius"/>
    </source>
</evidence>
<protein>
    <recommendedName>
        <fullName evidence="2">DUF1746 domain-containing protein</fullName>
    </recommendedName>
</protein>
<gene>
    <name evidence="3" type="ORF">PICST_28685</name>
</gene>
<reference evidence="3 4" key="1">
    <citation type="journal article" date="2007" name="Nat. Biotechnol.">
        <title>Genome sequence of the lignocellulose-bioconverting and xylose-fermenting yeast Pichia stipitis.</title>
        <authorList>
            <person name="Jeffries T.W."/>
            <person name="Grigoriev I.V."/>
            <person name="Grimwood J."/>
            <person name="Laplaza J.M."/>
            <person name="Aerts A."/>
            <person name="Salamov A."/>
            <person name="Schmutz J."/>
            <person name="Lindquist E."/>
            <person name="Dehal P."/>
            <person name="Shapiro H."/>
            <person name="Jin Y.S."/>
            <person name="Passoth V."/>
            <person name="Richardson P.M."/>
        </authorList>
    </citation>
    <scope>NUCLEOTIDE SEQUENCE [LARGE SCALE GENOMIC DNA]</scope>
    <source>
        <strain evidence="4">ATCC 58785 / CBS 6054 / NBRC 10063 / NRRL Y-11545</strain>
    </source>
</reference>
<evidence type="ECO:0000313" key="3">
    <source>
        <dbReference type="EMBL" id="EAZ63564.2"/>
    </source>
</evidence>
<dbReference type="RefSeq" id="XP_001387587.2">
    <property type="nucleotide sequence ID" value="XM_001387550.1"/>
</dbReference>
<keyword evidence="4" id="KW-1185">Reference proteome</keyword>
<dbReference type="InterPro" id="IPR013715">
    <property type="entry name" value="DUF1746"/>
</dbReference>
<keyword evidence="1" id="KW-1133">Transmembrane helix</keyword>
<dbReference type="InterPro" id="IPR038967">
    <property type="entry name" value="Dsc4-like"/>
</dbReference>
<dbReference type="GO" id="GO:0032933">
    <property type="term" value="P:SREBP signaling pathway"/>
    <property type="evidence" value="ECO:0007669"/>
    <property type="project" value="InterPro"/>
</dbReference>
<dbReference type="OMA" id="FIQLVFH"/>